<comment type="caution">
    <text evidence="1">The sequence shown here is derived from an EMBL/GenBank/DDBJ whole genome shotgun (WGS) entry which is preliminary data.</text>
</comment>
<name>A0A011NB35_9PAST</name>
<dbReference type="RefSeq" id="WP_042803580.1">
    <property type="nucleotide sequence ID" value="NZ_AVSP01000005.1"/>
</dbReference>
<gene>
    <name evidence="1" type="ORF">AK33_08690</name>
</gene>
<dbReference type="EMBL" id="JANJ01000006">
    <property type="protein sequence ID" value="EXI61812.1"/>
    <property type="molecule type" value="Genomic_DNA"/>
</dbReference>
<protein>
    <submittedName>
        <fullName evidence="1">Uncharacterized protein</fullName>
    </submittedName>
</protein>
<evidence type="ECO:0000313" key="2">
    <source>
        <dbReference type="Proteomes" id="UP000054123"/>
    </source>
</evidence>
<dbReference type="AlphaFoldDB" id="A0A011NB35"/>
<sequence length="133" mass="16139">MGDINNQHFHSNVGEVNGIKATNVYIDAKSENQRQAHRSKLLKEILYYRHHCYELHILLCNYTRERFQIKGDFKFIDLSDQQLEQIYKFSQPLKEVAFVYSKNLQESKYKWIYKLAYTMEKFKRLIKAYSFNR</sequence>
<dbReference type="OrthoDB" id="9942931at2"/>
<dbReference type="PATRIC" id="fig|1450449.3.peg.1722"/>
<evidence type="ECO:0000313" key="1">
    <source>
        <dbReference type="EMBL" id="EXI61812.1"/>
    </source>
</evidence>
<accession>A0A011NB35</accession>
<keyword evidence="2" id="KW-1185">Reference proteome</keyword>
<proteinExistence type="predicted"/>
<dbReference type="Proteomes" id="UP000054123">
    <property type="component" value="Unassembled WGS sequence"/>
</dbReference>
<organism evidence="1 2">
    <name type="scientific">Mannheimia granulomatis</name>
    <dbReference type="NCBI Taxonomy" id="85402"/>
    <lineage>
        <taxon>Bacteria</taxon>
        <taxon>Pseudomonadati</taxon>
        <taxon>Pseudomonadota</taxon>
        <taxon>Gammaproteobacteria</taxon>
        <taxon>Pasteurellales</taxon>
        <taxon>Pasteurellaceae</taxon>
        <taxon>Mannheimia</taxon>
    </lineage>
</organism>
<reference evidence="1 2" key="1">
    <citation type="journal article" date="2014" name="Genome Announc.">
        <title>Genome Sequence of a Presumptive Mannheimia haemolytica Strain with an A1/A6-Cross-Reactive Serotype from a White-Tailed Deer (Odocoileus virginianus).</title>
        <authorList>
            <person name="Lawrence P.K."/>
            <person name="Bey R.F."/>
            <person name="Wiener B."/>
            <person name="Kittichotirat W."/>
            <person name="Bumgarner R.E."/>
        </authorList>
    </citation>
    <scope>NUCLEOTIDE SEQUENCE [LARGE SCALE GENOMIC DNA]</scope>
    <source>
        <strain evidence="1 2">PKL10</strain>
    </source>
</reference>